<dbReference type="GO" id="GO:0043107">
    <property type="term" value="P:type IV pilus-dependent motility"/>
    <property type="evidence" value="ECO:0007669"/>
    <property type="project" value="InterPro"/>
</dbReference>
<name>A0A1F6BL30_9BACT</name>
<keyword evidence="1" id="KW-0812">Transmembrane</keyword>
<gene>
    <name evidence="2" type="ORF">A2110_00625</name>
</gene>
<feature type="transmembrane region" description="Helical" evidence="1">
    <location>
        <begin position="20"/>
        <end position="39"/>
    </location>
</feature>
<accession>A0A1F6BL30</accession>
<keyword evidence="1" id="KW-1133">Transmembrane helix</keyword>
<organism evidence="2 3">
    <name type="scientific">Candidatus Jorgensenbacteria bacterium GWA1_54_12</name>
    <dbReference type="NCBI Taxonomy" id="1798468"/>
    <lineage>
        <taxon>Bacteria</taxon>
        <taxon>Candidatus Joergenseniibacteriota</taxon>
    </lineage>
</organism>
<evidence type="ECO:0000313" key="3">
    <source>
        <dbReference type="Proteomes" id="UP000176273"/>
    </source>
</evidence>
<dbReference type="AlphaFoldDB" id="A0A1F6BL30"/>
<dbReference type="Pfam" id="PF04350">
    <property type="entry name" value="PilO"/>
    <property type="match status" value="1"/>
</dbReference>
<evidence type="ECO:0008006" key="4">
    <source>
        <dbReference type="Google" id="ProtNLM"/>
    </source>
</evidence>
<protein>
    <recommendedName>
        <fullName evidence="4">Type 4 fimbrial biogenesis protein PilO</fullName>
    </recommendedName>
</protein>
<dbReference type="GO" id="GO:0043683">
    <property type="term" value="P:type IV pilus assembly"/>
    <property type="evidence" value="ECO:0007669"/>
    <property type="project" value="InterPro"/>
</dbReference>
<evidence type="ECO:0000256" key="1">
    <source>
        <dbReference type="SAM" id="Phobius"/>
    </source>
</evidence>
<dbReference type="EMBL" id="MFKH01000006">
    <property type="protein sequence ID" value="OGG37631.1"/>
    <property type="molecule type" value="Genomic_DNA"/>
</dbReference>
<dbReference type="InterPro" id="IPR014717">
    <property type="entry name" value="Transl_elong_EF1B/ribsomal_bS6"/>
</dbReference>
<evidence type="ECO:0000313" key="2">
    <source>
        <dbReference type="EMBL" id="OGG37631.1"/>
    </source>
</evidence>
<sequence>MASQNLKAKFRRRLTKELGIALVVLLPLMVGFVVLRVAVANSTEEMIQARRAFTEHTNIINRLITLRSQYDAFGKTYFNVLHNVIPEKDELINVSQEFQGVAAEHNLQFGFSFRGEDPASATSLGAVHFSIAVAGSNLPDITEFITDMQSFHYLTVIENLHVSRAETGMEAVIIGKVYYRTPEN</sequence>
<reference evidence="2 3" key="1">
    <citation type="journal article" date="2016" name="Nat. Commun.">
        <title>Thousands of microbial genomes shed light on interconnected biogeochemical processes in an aquifer system.</title>
        <authorList>
            <person name="Anantharaman K."/>
            <person name="Brown C.T."/>
            <person name="Hug L.A."/>
            <person name="Sharon I."/>
            <person name="Castelle C.J."/>
            <person name="Probst A.J."/>
            <person name="Thomas B.C."/>
            <person name="Singh A."/>
            <person name="Wilkins M.J."/>
            <person name="Karaoz U."/>
            <person name="Brodie E.L."/>
            <person name="Williams K.H."/>
            <person name="Hubbard S.S."/>
            <person name="Banfield J.F."/>
        </authorList>
    </citation>
    <scope>NUCLEOTIDE SEQUENCE [LARGE SCALE GENOMIC DNA]</scope>
</reference>
<comment type="caution">
    <text evidence="2">The sequence shown here is derived from an EMBL/GenBank/DDBJ whole genome shotgun (WGS) entry which is preliminary data.</text>
</comment>
<dbReference type="Proteomes" id="UP000176273">
    <property type="component" value="Unassembled WGS sequence"/>
</dbReference>
<dbReference type="STRING" id="1798468.A2110_00625"/>
<dbReference type="InterPro" id="IPR007445">
    <property type="entry name" value="PilO"/>
</dbReference>
<proteinExistence type="predicted"/>
<dbReference type="Gene3D" id="3.30.70.60">
    <property type="match status" value="1"/>
</dbReference>
<keyword evidence="1" id="KW-0472">Membrane</keyword>